<dbReference type="InterPro" id="IPR013264">
    <property type="entry name" value="DNAG_N"/>
</dbReference>
<comment type="cofactor">
    <cofactor evidence="12 13 14">
        <name>Zn(2+)</name>
        <dbReference type="ChEBI" id="CHEBI:29105"/>
    </cofactor>
    <text evidence="12 13 14">Binds 1 zinc ion per monomer.</text>
</comment>
<dbReference type="InterPro" id="IPR002694">
    <property type="entry name" value="Znf_CHC2"/>
</dbReference>
<evidence type="ECO:0000256" key="6">
    <source>
        <dbReference type="ARBA" id="ARBA00022723"/>
    </source>
</evidence>
<evidence type="ECO:0000256" key="11">
    <source>
        <dbReference type="ARBA" id="ARBA00023163"/>
    </source>
</evidence>
<dbReference type="Gene3D" id="3.90.980.10">
    <property type="entry name" value="DNA primase, catalytic core, N-terminal domain"/>
    <property type="match status" value="1"/>
</dbReference>
<keyword evidence="2 12" id="KW-0639">Primosome</keyword>
<evidence type="ECO:0000256" key="13">
    <source>
        <dbReference type="PIRNR" id="PIRNR002811"/>
    </source>
</evidence>
<comment type="similarity">
    <text evidence="12 13">Belongs to the DnaG primase family.</text>
</comment>
<evidence type="ECO:0000256" key="5">
    <source>
        <dbReference type="ARBA" id="ARBA00022705"/>
    </source>
</evidence>
<proteinExistence type="inferred from homology"/>
<evidence type="ECO:0000256" key="12">
    <source>
        <dbReference type="HAMAP-Rule" id="MF_00974"/>
    </source>
</evidence>
<dbReference type="SUPFAM" id="SSF56731">
    <property type="entry name" value="DNA primase core"/>
    <property type="match status" value="1"/>
</dbReference>
<dbReference type="AlphaFoldDB" id="A0A840V114"/>
<dbReference type="InterPro" id="IPR016136">
    <property type="entry name" value="DNA_helicase_N/primase_C"/>
</dbReference>
<dbReference type="Gene3D" id="1.10.860.10">
    <property type="entry name" value="DNAb Helicase, Chain A"/>
    <property type="match status" value="1"/>
</dbReference>
<dbReference type="RefSeq" id="WP_183348165.1">
    <property type="nucleotide sequence ID" value="NZ_JACHEO010000002.1"/>
</dbReference>
<evidence type="ECO:0000256" key="15">
    <source>
        <dbReference type="SAM" id="MobiDB-lite"/>
    </source>
</evidence>
<dbReference type="NCBIfam" id="TIGR01391">
    <property type="entry name" value="dnaG"/>
    <property type="match status" value="1"/>
</dbReference>
<evidence type="ECO:0000313" key="17">
    <source>
        <dbReference type="EMBL" id="MBB5346891.1"/>
    </source>
</evidence>
<keyword evidence="10 12" id="KW-0238">DNA-binding</keyword>
<keyword evidence="3 12" id="KW-0808">Transferase</keyword>
<comment type="subunit">
    <text evidence="12">Monomer. Interacts with DnaB.</text>
</comment>
<dbReference type="FunFam" id="3.90.580.10:FF:000001">
    <property type="entry name" value="DNA primase"/>
    <property type="match status" value="1"/>
</dbReference>
<comment type="catalytic activity">
    <reaction evidence="12">
        <text>ssDNA + n NTP = ssDNA/pppN(pN)n-1 hybrid + (n-1) diphosphate.</text>
        <dbReference type="EC" id="2.7.7.101"/>
    </reaction>
</comment>
<dbReference type="SMART" id="SM00400">
    <property type="entry name" value="ZnF_CHCC"/>
    <property type="match status" value="1"/>
</dbReference>
<dbReference type="EC" id="2.7.7.101" evidence="12"/>
<sequence length="608" mass="67369">MKFQESREDIAARIKDQADIVKIIGESVDLKKSGTRFLGLCPFHGEKTPSFTVHPGQQFFHCFGCGESGDVFTFMMKYHHLDFPAALKELAARYQIALPEKPRSAAEEKLARKRQAMFAVNDRCATIYSRYLLESPGAAVAREYLVRRGVSAAVRDRFRIGYAPAVDVAGWDFLARQLPAEERRIAEELGLLVKKDNGGSYDRFRDRVLFPIFDIRGRVVGFGGRILGDGQPKYMNSPESPVFNKSRALLGLFQQGESIRRLRQAIVVEGNFDLISLVEHGQGNVVAPLGTALTREQLRLLHRFAEEIVLLFDGDSAGQKAAMRAVPLLFAEQMAGRIAVLPVGHDPDTFVRQEGVDALRKIVEKAEPLPEFVLASLIRDHGLTLDGKMRIIQELKPIADAAPSPLQRSVVLAHFSEKLGLPAGQMESFWTARVATGEGRREQSSGPTTGGSDHERGTSLSGTQRHLVGFMVLHPRFFPKLAATGLRDFLAGTVGEVLFLQMQAILAEKSHIEPEELLSLLPEGAERGLVSDLLMKAAGRSGDPAFPTSPEEELEDLVGWLRIQILRKKSMELQKKILVSQQQGDLKLIQLLVVEKQDVDRQLQGVEG</sequence>
<dbReference type="Gene3D" id="3.90.580.10">
    <property type="entry name" value="Zinc finger, CHC2-type domain"/>
    <property type="match status" value="1"/>
</dbReference>
<dbReference type="InterPro" id="IPR050219">
    <property type="entry name" value="DnaG_primase"/>
</dbReference>
<dbReference type="InterPro" id="IPR036977">
    <property type="entry name" value="DNA_primase_Znf_CHC2"/>
</dbReference>
<evidence type="ECO:0000256" key="7">
    <source>
        <dbReference type="ARBA" id="ARBA00022771"/>
    </source>
</evidence>
<comment type="domain">
    <text evidence="12">Contains an N-terminal zinc-binding domain, a central core domain that contains the primase activity, and a C-terminal DnaB-binding domain.</text>
</comment>
<dbReference type="InterPro" id="IPR019475">
    <property type="entry name" value="DNA_primase_DnaB-bd"/>
</dbReference>
<dbReference type="Pfam" id="PF10410">
    <property type="entry name" value="DnaB_bind"/>
    <property type="match status" value="1"/>
</dbReference>
<dbReference type="SMART" id="SM00493">
    <property type="entry name" value="TOPRIM"/>
    <property type="match status" value="1"/>
</dbReference>
<dbReference type="PIRSF" id="PIRSF002811">
    <property type="entry name" value="DnaG"/>
    <property type="match status" value="1"/>
</dbReference>
<evidence type="ECO:0000313" key="18">
    <source>
        <dbReference type="Proteomes" id="UP000539642"/>
    </source>
</evidence>
<feature type="domain" description="Toprim" evidence="16">
    <location>
        <begin position="263"/>
        <end position="355"/>
    </location>
</feature>
<evidence type="ECO:0000256" key="10">
    <source>
        <dbReference type="ARBA" id="ARBA00023125"/>
    </source>
</evidence>
<dbReference type="GO" id="GO:0008270">
    <property type="term" value="F:zinc ion binding"/>
    <property type="evidence" value="ECO:0007669"/>
    <property type="project" value="UniProtKB-UniRule"/>
</dbReference>
<dbReference type="GO" id="GO:1990077">
    <property type="term" value="C:primosome complex"/>
    <property type="evidence" value="ECO:0007669"/>
    <property type="project" value="UniProtKB-KW"/>
</dbReference>
<dbReference type="EMBL" id="JACHEO010000002">
    <property type="protein sequence ID" value="MBB5346891.1"/>
    <property type="molecule type" value="Genomic_DNA"/>
</dbReference>
<dbReference type="Pfam" id="PF01807">
    <property type="entry name" value="Zn_ribbon_DnaG"/>
    <property type="match status" value="1"/>
</dbReference>
<evidence type="ECO:0000256" key="3">
    <source>
        <dbReference type="ARBA" id="ARBA00022679"/>
    </source>
</evidence>
<dbReference type="PROSITE" id="PS50880">
    <property type="entry name" value="TOPRIM"/>
    <property type="match status" value="1"/>
</dbReference>
<name>A0A840V114_9BACT</name>
<reference evidence="17 18" key="1">
    <citation type="submission" date="2020-08" db="EMBL/GenBank/DDBJ databases">
        <title>Genomic Encyclopedia of Type Strains, Phase IV (KMG-IV): sequencing the most valuable type-strain genomes for metagenomic binning, comparative biology and taxonomic classification.</title>
        <authorList>
            <person name="Goeker M."/>
        </authorList>
    </citation>
    <scope>NUCLEOTIDE SEQUENCE [LARGE SCALE GENOMIC DNA]</scope>
    <source>
        <strain evidence="17 18">DSM 28570</strain>
    </source>
</reference>
<evidence type="ECO:0000256" key="9">
    <source>
        <dbReference type="ARBA" id="ARBA00022842"/>
    </source>
</evidence>
<keyword evidence="11 12" id="KW-0804">Transcription</keyword>
<evidence type="ECO:0000259" key="16">
    <source>
        <dbReference type="PROSITE" id="PS50880"/>
    </source>
</evidence>
<keyword evidence="6 12" id="KW-0479">Metal-binding</keyword>
<protein>
    <recommendedName>
        <fullName evidence="12 13">DNA primase</fullName>
        <ecNumber evidence="12">2.7.7.101</ecNumber>
    </recommendedName>
</protein>
<dbReference type="InterPro" id="IPR006295">
    <property type="entry name" value="DNA_primase_DnaG"/>
</dbReference>
<keyword evidence="1 12" id="KW-0240">DNA-directed RNA polymerase</keyword>
<dbReference type="SUPFAM" id="SSF57783">
    <property type="entry name" value="Zinc beta-ribbon"/>
    <property type="match status" value="1"/>
</dbReference>
<gene>
    <name evidence="12" type="primary">dnaG</name>
    <name evidence="17" type="ORF">HNQ81_000601</name>
</gene>
<dbReference type="HAMAP" id="MF_00974">
    <property type="entry name" value="DNA_primase_DnaG"/>
    <property type="match status" value="1"/>
</dbReference>
<dbReference type="Pfam" id="PF13155">
    <property type="entry name" value="Toprim_2"/>
    <property type="match status" value="1"/>
</dbReference>
<evidence type="ECO:0000256" key="2">
    <source>
        <dbReference type="ARBA" id="ARBA00022515"/>
    </source>
</evidence>
<comment type="function">
    <text evidence="12 13">RNA polymerase that catalyzes the synthesis of short RNA molecules used as primers for DNA polymerase during DNA replication.</text>
</comment>
<dbReference type="InterPro" id="IPR034151">
    <property type="entry name" value="TOPRIM_DnaG_bac"/>
</dbReference>
<dbReference type="InterPro" id="IPR037068">
    <property type="entry name" value="DNA_primase_core_N_sf"/>
</dbReference>
<dbReference type="GO" id="GO:0003899">
    <property type="term" value="F:DNA-directed RNA polymerase activity"/>
    <property type="evidence" value="ECO:0007669"/>
    <property type="project" value="UniProtKB-UniRule"/>
</dbReference>
<feature type="zinc finger region" description="CHC2-type" evidence="12 14">
    <location>
        <begin position="41"/>
        <end position="65"/>
    </location>
</feature>
<dbReference type="PANTHER" id="PTHR30313:SF2">
    <property type="entry name" value="DNA PRIMASE"/>
    <property type="match status" value="1"/>
</dbReference>
<dbReference type="GO" id="GO:0005737">
    <property type="term" value="C:cytoplasm"/>
    <property type="evidence" value="ECO:0007669"/>
    <property type="project" value="TreeGrafter"/>
</dbReference>
<evidence type="ECO:0000256" key="4">
    <source>
        <dbReference type="ARBA" id="ARBA00022695"/>
    </source>
</evidence>
<keyword evidence="4 12" id="KW-0548">Nucleotidyltransferase</keyword>
<organism evidence="17 18">
    <name type="scientific">Desulfoprunum benzoelyticum</name>
    <dbReference type="NCBI Taxonomy" id="1506996"/>
    <lineage>
        <taxon>Bacteria</taxon>
        <taxon>Pseudomonadati</taxon>
        <taxon>Thermodesulfobacteriota</taxon>
        <taxon>Desulfobulbia</taxon>
        <taxon>Desulfobulbales</taxon>
        <taxon>Desulfobulbaceae</taxon>
        <taxon>Desulfoprunum</taxon>
    </lineage>
</organism>
<dbReference type="GO" id="GO:0000428">
    <property type="term" value="C:DNA-directed RNA polymerase complex"/>
    <property type="evidence" value="ECO:0007669"/>
    <property type="project" value="UniProtKB-KW"/>
</dbReference>
<keyword evidence="7 12" id="KW-0863">Zinc-finger</keyword>
<dbReference type="InterPro" id="IPR030846">
    <property type="entry name" value="DnaG_bac"/>
</dbReference>
<evidence type="ECO:0000256" key="8">
    <source>
        <dbReference type="ARBA" id="ARBA00022833"/>
    </source>
</evidence>
<accession>A0A840V114</accession>
<dbReference type="Proteomes" id="UP000539642">
    <property type="component" value="Unassembled WGS sequence"/>
</dbReference>
<dbReference type="GO" id="GO:0006269">
    <property type="term" value="P:DNA replication, synthesis of primer"/>
    <property type="evidence" value="ECO:0007669"/>
    <property type="project" value="UniProtKB-UniRule"/>
</dbReference>
<dbReference type="InterPro" id="IPR006171">
    <property type="entry name" value="TOPRIM_dom"/>
</dbReference>
<feature type="region of interest" description="Disordered" evidence="15">
    <location>
        <begin position="436"/>
        <end position="460"/>
    </location>
</feature>
<dbReference type="Gene3D" id="3.40.1360.10">
    <property type="match status" value="1"/>
</dbReference>
<keyword evidence="8 12" id="KW-0862">Zinc</keyword>
<dbReference type="CDD" id="cd03364">
    <property type="entry name" value="TOPRIM_DnaG_primases"/>
    <property type="match status" value="1"/>
</dbReference>
<comment type="caution">
    <text evidence="17">The sequence shown here is derived from an EMBL/GenBank/DDBJ whole genome shotgun (WGS) entry which is preliminary data.</text>
</comment>
<keyword evidence="5 12" id="KW-0235">DNA replication</keyword>
<keyword evidence="18" id="KW-1185">Reference proteome</keyword>
<evidence type="ECO:0000256" key="1">
    <source>
        <dbReference type="ARBA" id="ARBA00022478"/>
    </source>
</evidence>
<dbReference type="PANTHER" id="PTHR30313">
    <property type="entry name" value="DNA PRIMASE"/>
    <property type="match status" value="1"/>
</dbReference>
<keyword evidence="9" id="KW-0460">Magnesium</keyword>
<dbReference type="Pfam" id="PF08275">
    <property type="entry name" value="DNAG_N"/>
    <property type="match status" value="1"/>
</dbReference>
<dbReference type="GO" id="GO:0003677">
    <property type="term" value="F:DNA binding"/>
    <property type="evidence" value="ECO:0007669"/>
    <property type="project" value="UniProtKB-KW"/>
</dbReference>
<evidence type="ECO:0000256" key="14">
    <source>
        <dbReference type="PIRSR" id="PIRSR002811-1"/>
    </source>
</evidence>